<gene>
    <name evidence="1" type="ORF">mMyoMyo1_008932</name>
</gene>
<comment type="caution">
    <text evidence="1">The sequence shown here is derived from an EMBL/GenBank/DDBJ whole genome shotgun (WGS) entry which is preliminary data.</text>
</comment>
<evidence type="ECO:0000313" key="2">
    <source>
        <dbReference type="Proteomes" id="UP000527355"/>
    </source>
</evidence>
<dbReference type="Proteomes" id="UP000527355">
    <property type="component" value="Unassembled WGS sequence"/>
</dbReference>
<dbReference type="EMBL" id="JABWUV010000015">
    <property type="protein sequence ID" value="KAF6303949.1"/>
    <property type="molecule type" value="Genomic_DNA"/>
</dbReference>
<accession>A0A7J7TTP0</accession>
<keyword evidence="2" id="KW-1185">Reference proteome</keyword>
<proteinExistence type="predicted"/>
<sequence length="124" mass="13953">MEGEFPEIMCFCYSQAFENTIHLHLLLSKFLRFFFWTNCVIYIQTHNLSTGHVATTGSQRSSHPITQVSFLIFLLTRGVGYFFLVDSSSTWLSATDSCHTCPVGGALGFVCFLSRSPGQLWPQS</sequence>
<dbReference type="AlphaFoldDB" id="A0A7J7TTP0"/>
<evidence type="ECO:0000313" key="1">
    <source>
        <dbReference type="EMBL" id="KAF6303949.1"/>
    </source>
</evidence>
<organism evidence="1 2">
    <name type="scientific">Myotis myotis</name>
    <name type="common">Greater mouse-eared bat</name>
    <name type="synonym">Vespertilio myotis</name>
    <dbReference type="NCBI Taxonomy" id="51298"/>
    <lineage>
        <taxon>Eukaryota</taxon>
        <taxon>Metazoa</taxon>
        <taxon>Chordata</taxon>
        <taxon>Craniata</taxon>
        <taxon>Vertebrata</taxon>
        <taxon>Euteleostomi</taxon>
        <taxon>Mammalia</taxon>
        <taxon>Eutheria</taxon>
        <taxon>Laurasiatheria</taxon>
        <taxon>Chiroptera</taxon>
        <taxon>Yangochiroptera</taxon>
        <taxon>Vespertilionidae</taxon>
        <taxon>Myotis</taxon>
    </lineage>
</organism>
<protein>
    <submittedName>
        <fullName evidence="1">Uncharacterized protein</fullName>
    </submittedName>
</protein>
<name>A0A7J7TTP0_MYOMY</name>
<reference evidence="1 2" key="1">
    <citation type="journal article" date="2020" name="Nature">
        <title>Six reference-quality genomes reveal evolution of bat adaptations.</title>
        <authorList>
            <person name="Jebb D."/>
            <person name="Huang Z."/>
            <person name="Pippel M."/>
            <person name="Hughes G.M."/>
            <person name="Lavrichenko K."/>
            <person name="Devanna P."/>
            <person name="Winkler S."/>
            <person name="Jermiin L.S."/>
            <person name="Skirmuntt E.C."/>
            <person name="Katzourakis A."/>
            <person name="Burkitt-Gray L."/>
            <person name="Ray D.A."/>
            <person name="Sullivan K.A.M."/>
            <person name="Roscito J.G."/>
            <person name="Kirilenko B.M."/>
            <person name="Davalos L.M."/>
            <person name="Corthals A.P."/>
            <person name="Power M.L."/>
            <person name="Jones G."/>
            <person name="Ransome R.D."/>
            <person name="Dechmann D.K.N."/>
            <person name="Locatelli A.G."/>
            <person name="Puechmaille S.J."/>
            <person name="Fedrigo O."/>
            <person name="Jarvis E.D."/>
            <person name="Hiller M."/>
            <person name="Vernes S.C."/>
            <person name="Myers E.W."/>
            <person name="Teeling E.C."/>
        </authorList>
    </citation>
    <scope>NUCLEOTIDE SEQUENCE [LARGE SCALE GENOMIC DNA]</scope>
    <source>
        <strain evidence="1">MMyoMyo1</strain>
        <tissue evidence="1">Flight muscle</tissue>
    </source>
</reference>